<dbReference type="InterPro" id="IPR036249">
    <property type="entry name" value="Thioredoxin-like_sf"/>
</dbReference>
<keyword evidence="4" id="KW-1185">Reference proteome</keyword>
<dbReference type="AlphaFoldDB" id="A0A2V1K734"/>
<evidence type="ECO:0000313" key="3">
    <source>
        <dbReference type="EMBL" id="PWF24772.1"/>
    </source>
</evidence>
<dbReference type="NCBIfam" id="TIGR02182">
    <property type="entry name" value="GRXB"/>
    <property type="match status" value="1"/>
</dbReference>
<sequence>MKLYIYEHCPFCTRARMIFGLKKLPVELAIIMEGDTDTPTRLVGRKVVPILQKQDGSHMAESLDIVQYVEGIGAPVLTAKSDAALDAWGQAAWKPALGLIIPRFTQGDFAELATPEAREAYRLREEKAFGDLDALLQRTPELLAQINPLMAQLATLLDGRSEETGLSDILLWPLLRCLSIVGGLDFPAPVLAYARRLEQQSGVPLLFDQQIH</sequence>
<gene>
    <name evidence="3" type="ORF">DD235_00855</name>
</gene>
<dbReference type="RefSeq" id="WP_109060176.1">
    <property type="nucleotide sequence ID" value="NZ_QETA01000001.1"/>
</dbReference>
<dbReference type="PROSITE" id="PS00195">
    <property type="entry name" value="GLUTAREDOXIN_1"/>
    <property type="match status" value="1"/>
</dbReference>
<dbReference type="InterPro" id="IPR011901">
    <property type="entry name" value="Grx2"/>
</dbReference>
<dbReference type="SMR" id="A0A2V1K734"/>
<dbReference type="InterPro" id="IPR007494">
    <property type="entry name" value="Glutaredoxin2_C"/>
</dbReference>
<reference evidence="4" key="1">
    <citation type="submission" date="2018-05" db="EMBL/GenBank/DDBJ databases">
        <authorList>
            <person name="Li Y."/>
        </authorList>
    </citation>
    <scope>NUCLEOTIDE SEQUENCE [LARGE SCALE GENOMIC DNA]</scope>
    <source>
        <strain evidence="4">3d-2-2</strain>
    </source>
</reference>
<dbReference type="InterPro" id="IPR004045">
    <property type="entry name" value="Glutathione_S-Trfase_N"/>
</dbReference>
<organism evidence="3 4">
    <name type="scientific">Corticimicrobacter populi</name>
    <dbReference type="NCBI Taxonomy" id="2175229"/>
    <lineage>
        <taxon>Bacteria</taxon>
        <taxon>Pseudomonadati</taxon>
        <taxon>Pseudomonadota</taxon>
        <taxon>Betaproteobacteria</taxon>
        <taxon>Burkholderiales</taxon>
        <taxon>Alcaligenaceae</taxon>
        <taxon>Corticimicrobacter</taxon>
    </lineage>
</organism>
<proteinExistence type="predicted"/>
<evidence type="ECO:0000259" key="2">
    <source>
        <dbReference type="Pfam" id="PF13417"/>
    </source>
</evidence>
<protein>
    <submittedName>
        <fullName evidence="3">Glutaredoxin</fullName>
    </submittedName>
</protein>
<name>A0A2V1K734_9BURK</name>
<dbReference type="CDD" id="cd03037">
    <property type="entry name" value="GST_N_GRX2"/>
    <property type="match status" value="1"/>
</dbReference>
<accession>A0A2V1K734</accession>
<dbReference type="InterPro" id="IPR036282">
    <property type="entry name" value="Glutathione-S-Trfase_C_sf"/>
</dbReference>
<evidence type="ECO:0000313" key="4">
    <source>
        <dbReference type="Proteomes" id="UP000245212"/>
    </source>
</evidence>
<evidence type="ECO:0000259" key="1">
    <source>
        <dbReference type="Pfam" id="PF04399"/>
    </source>
</evidence>
<dbReference type="InterPro" id="IPR011767">
    <property type="entry name" value="GLR_AS"/>
</dbReference>
<dbReference type="GO" id="GO:0005829">
    <property type="term" value="C:cytosol"/>
    <property type="evidence" value="ECO:0007669"/>
    <property type="project" value="InterPro"/>
</dbReference>
<dbReference type="EMBL" id="QETA01000001">
    <property type="protein sequence ID" value="PWF24772.1"/>
    <property type="molecule type" value="Genomic_DNA"/>
</dbReference>
<dbReference type="SUPFAM" id="SSF47616">
    <property type="entry name" value="GST C-terminal domain-like"/>
    <property type="match status" value="1"/>
</dbReference>
<dbReference type="SUPFAM" id="SSF52833">
    <property type="entry name" value="Thioredoxin-like"/>
    <property type="match status" value="1"/>
</dbReference>
<dbReference type="Gene3D" id="1.20.1050.10">
    <property type="match status" value="1"/>
</dbReference>
<feature type="domain" description="Glutaredoxin 2 C-terminal" evidence="1">
    <location>
        <begin position="85"/>
        <end position="208"/>
    </location>
</feature>
<dbReference type="Gene3D" id="3.40.30.10">
    <property type="entry name" value="Glutaredoxin"/>
    <property type="match status" value="1"/>
</dbReference>
<comment type="caution">
    <text evidence="3">The sequence shown here is derived from an EMBL/GenBank/DDBJ whole genome shotgun (WGS) entry which is preliminary data.</text>
</comment>
<dbReference type="Proteomes" id="UP000245212">
    <property type="component" value="Unassembled WGS sequence"/>
</dbReference>
<feature type="domain" description="GST N-terminal" evidence="2">
    <location>
        <begin position="3"/>
        <end position="70"/>
    </location>
</feature>
<dbReference type="Pfam" id="PF13417">
    <property type="entry name" value="GST_N_3"/>
    <property type="match status" value="1"/>
</dbReference>
<dbReference type="NCBIfam" id="NF007702">
    <property type="entry name" value="PRK10387.1"/>
    <property type="match status" value="1"/>
</dbReference>
<dbReference type="Pfam" id="PF04399">
    <property type="entry name" value="Glutaredoxin2_C"/>
    <property type="match status" value="1"/>
</dbReference>